<accession>A0A2U8E0S4</accession>
<dbReference type="InterPro" id="IPR023343">
    <property type="entry name" value="Penicillin_amidase_dom1"/>
</dbReference>
<evidence type="ECO:0000256" key="2">
    <source>
        <dbReference type="ARBA" id="ARBA00022801"/>
    </source>
</evidence>
<dbReference type="InterPro" id="IPR002692">
    <property type="entry name" value="S45"/>
</dbReference>
<evidence type="ECO:0000256" key="4">
    <source>
        <dbReference type="PIRSR" id="PIRSR001227-1"/>
    </source>
</evidence>
<dbReference type="Proteomes" id="UP000244896">
    <property type="component" value="Chromosome"/>
</dbReference>
<evidence type="ECO:0000313" key="8">
    <source>
        <dbReference type="Proteomes" id="UP000244896"/>
    </source>
</evidence>
<dbReference type="KEGG" id="elut:CKA38_03610"/>
<evidence type="ECO:0008006" key="9">
    <source>
        <dbReference type="Google" id="ProtNLM"/>
    </source>
</evidence>
<dbReference type="GO" id="GO:0017000">
    <property type="term" value="P:antibiotic biosynthetic process"/>
    <property type="evidence" value="ECO:0007669"/>
    <property type="project" value="InterPro"/>
</dbReference>
<sequence>MPDPTVTTLRDVRKRRQRQYARAVFAALGAFVVIAIVFAWRFHQRMKASLPQLDGTVVVAGLSADVTVERDALGVPTIKAVTRTDAARALGFLHAQDRFFQMDLARRRAAGELSELFGDKTLAADKSARVHGLRAVAQKSLALLPVSQRALLDAYAEGVNTGLAQLRERPFEYLVLRGVPCPWLPEDSILVIHAMAFDMQHPEATHERSLGIIRDWYDNKVLVYFAPVIAPNDSAIDRTTAPLAPIPGPQSINLRAGIALGRANPSGEPQASPAQPAASPYRRHAAASPVYAEGSNSMAVGRARGGMIENDMHLSLRAPNTWYRVSMMWKHVVTVTGVTLPGAPVFVAGSNGSIAWGFTNSYADTSDVIVLTPDIAGKSFYYTDRDIIQTETRTENINVRGWKNPAVHYVESSIWGPVIGENRKGQKLALKWVFHDPAAANYGLVDLETATTVRDAIRIANRAGIPAQNMLVADVAGEIGWTICGRLPDRFGYDGRIPATWSFGDRGWRGLLSPQKMPSIIRGPGEHISTANQRLFGGDTLALFGDGGYSPGERGARIQSLLGRLDENAAPRDLLAIALDEGAPHLARWHTLLRDTLAATKNKKLASLRAAAGETWGDETPGARAAADSAAYAIVSRFRGHVIARVLDPIFYPCAYSYPDFNYNHLRAEEPVWNLLQKQPMHLLDPEYAAWTDLLLAAAEDARRDLSAAGFSNPADARWGAFNVSRIKHPLGDGLMGALGHCLNLNMPAQELPGDLGVPRVQAPSFGASMRFAVSPGREDEGIFHMPCGQSGHPHSPYYKAGHEAWARGEPTPFLPGSAEHTLILKAK</sequence>
<dbReference type="Gene3D" id="3.60.20.10">
    <property type="entry name" value="Glutamine Phosphoribosylpyrophosphate, subunit 1, domain 1"/>
    <property type="match status" value="1"/>
</dbReference>
<keyword evidence="3" id="KW-0865">Zymogen</keyword>
<dbReference type="RefSeq" id="WP_108824265.1">
    <property type="nucleotide sequence ID" value="NZ_CP023004.1"/>
</dbReference>
<feature type="transmembrane region" description="Helical" evidence="6">
    <location>
        <begin position="20"/>
        <end position="42"/>
    </location>
</feature>
<keyword evidence="2" id="KW-0378">Hydrolase</keyword>
<evidence type="ECO:0000256" key="1">
    <source>
        <dbReference type="ARBA" id="ARBA00006586"/>
    </source>
</evidence>
<evidence type="ECO:0000256" key="6">
    <source>
        <dbReference type="SAM" id="Phobius"/>
    </source>
</evidence>
<dbReference type="PIRSF" id="PIRSF001227">
    <property type="entry name" value="Pen_acylase"/>
    <property type="match status" value="1"/>
</dbReference>
<dbReference type="Gene3D" id="2.30.120.10">
    <property type="match status" value="1"/>
</dbReference>
<dbReference type="GO" id="GO:0016811">
    <property type="term" value="F:hydrolase activity, acting on carbon-nitrogen (but not peptide) bonds, in linear amides"/>
    <property type="evidence" value="ECO:0007669"/>
    <property type="project" value="InterPro"/>
</dbReference>
<evidence type="ECO:0000256" key="3">
    <source>
        <dbReference type="ARBA" id="ARBA00023145"/>
    </source>
</evidence>
<comment type="similarity">
    <text evidence="1">Belongs to the peptidase S45 family.</text>
</comment>
<feature type="binding site" evidence="5">
    <location>
        <position position="367"/>
    </location>
    <ligand>
        <name>Ca(2+)</name>
        <dbReference type="ChEBI" id="CHEBI:29108"/>
    </ligand>
</feature>
<keyword evidence="6" id="KW-1133">Transmembrane helix</keyword>
<comment type="cofactor">
    <cofactor evidence="5">
        <name>Ca(2+)</name>
        <dbReference type="ChEBI" id="CHEBI:29108"/>
    </cofactor>
    <text evidence="5">Binds 1 Ca(2+) ion per dimer.</text>
</comment>
<dbReference type="PANTHER" id="PTHR34218:SF4">
    <property type="entry name" value="ACYL-HOMOSERINE LACTONE ACYLASE QUIP"/>
    <property type="match status" value="1"/>
</dbReference>
<dbReference type="OrthoDB" id="9759796at2"/>
<keyword evidence="6" id="KW-0472">Membrane</keyword>
<keyword evidence="5" id="KW-0479">Metal-binding</keyword>
<gene>
    <name evidence="7" type="ORF">CKA38_03610</name>
</gene>
<protein>
    <recommendedName>
        <fullName evidence="9">Penicillin acylase family protein</fullName>
    </recommendedName>
</protein>
<dbReference type="InterPro" id="IPR029055">
    <property type="entry name" value="Ntn_hydrolases_N"/>
</dbReference>
<evidence type="ECO:0000256" key="5">
    <source>
        <dbReference type="PIRSR" id="PIRSR001227-2"/>
    </source>
</evidence>
<dbReference type="PANTHER" id="PTHR34218">
    <property type="entry name" value="PEPTIDASE S45 PENICILLIN AMIDASE"/>
    <property type="match status" value="1"/>
</dbReference>
<dbReference type="Gene3D" id="1.10.439.10">
    <property type="entry name" value="Penicillin Amidohydrolase, domain 1"/>
    <property type="match status" value="1"/>
</dbReference>
<dbReference type="AlphaFoldDB" id="A0A2U8E0S4"/>
<feature type="binding site" evidence="5">
    <location>
        <position position="364"/>
    </location>
    <ligand>
        <name>Ca(2+)</name>
        <dbReference type="ChEBI" id="CHEBI:29108"/>
    </ligand>
</feature>
<keyword evidence="6" id="KW-0812">Transmembrane</keyword>
<reference evidence="7 8" key="1">
    <citation type="journal article" date="2018" name="Syst. Appl. Microbiol.">
        <title>Ereboglobus luteus gen. nov. sp. nov. from cockroach guts, and new insights into the oxygen relationship of the genera Opitutus and Didymococcus (Verrucomicrobia: Opitutaceae).</title>
        <authorList>
            <person name="Tegtmeier D."/>
            <person name="Belitz A."/>
            <person name="Radek R."/>
            <person name="Heimerl T."/>
            <person name="Brune A."/>
        </authorList>
    </citation>
    <scope>NUCLEOTIDE SEQUENCE [LARGE SCALE GENOMIC DNA]</scope>
    <source>
        <strain evidence="7 8">Ho45</strain>
    </source>
</reference>
<dbReference type="InterPro" id="IPR014395">
    <property type="entry name" value="Pen/GL7ACA/AHL_acylase"/>
</dbReference>
<dbReference type="InterPro" id="IPR043147">
    <property type="entry name" value="Penicillin_amidase_A-knob"/>
</dbReference>
<proteinExistence type="inferred from homology"/>
<dbReference type="Gene3D" id="1.10.1400.10">
    <property type="match status" value="1"/>
</dbReference>
<dbReference type="SUPFAM" id="SSF56235">
    <property type="entry name" value="N-terminal nucleophile aminohydrolases (Ntn hydrolases)"/>
    <property type="match status" value="1"/>
</dbReference>
<evidence type="ECO:0000313" key="7">
    <source>
        <dbReference type="EMBL" id="AWI08457.1"/>
    </source>
</evidence>
<dbReference type="InterPro" id="IPR043146">
    <property type="entry name" value="Penicillin_amidase_N_B-knob"/>
</dbReference>
<dbReference type="EMBL" id="CP023004">
    <property type="protein sequence ID" value="AWI08457.1"/>
    <property type="molecule type" value="Genomic_DNA"/>
</dbReference>
<organism evidence="7 8">
    <name type="scientific">Ereboglobus luteus</name>
    <dbReference type="NCBI Taxonomy" id="1796921"/>
    <lineage>
        <taxon>Bacteria</taxon>
        <taxon>Pseudomonadati</taxon>
        <taxon>Verrucomicrobiota</taxon>
        <taxon>Opitutia</taxon>
        <taxon>Opitutales</taxon>
        <taxon>Opitutaceae</taxon>
        <taxon>Ereboglobus</taxon>
    </lineage>
</organism>
<name>A0A2U8E0S4_9BACT</name>
<dbReference type="GO" id="GO:0046872">
    <property type="term" value="F:metal ion binding"/>
    <property type="evidence" value="ECO:0007669"/>
    <property type="project" value="UniProtKB-KW"/>
</dbReference>
<dbReference type="Pfam" id="PF01804">
    <property type="entry name" value="Penicil_amidase"/>
    <property type="match status" value="1"/>
</dbReference>
<feature type="active site" description="Nucleophile" evidence="4">
    <location>
        <position position="295"/>
    </location>
</feature>
<keyword evidence="8" id="KW-1185">Reference proteome</keyword>
<keyword evidence="5" id="KW-0106">Calcium</keyword>